<name>A0A7W7WBB9_9ACTN</name>
<protein>
    <submittedName>
        <fullName evidence="1">Uncharacterized protein</fullName>
    </submittedName>
</protein>
<dbReference type="EMBL" id="JACHJU010000001">
    <property type="protein sequence ID" value="MBB4940034.1"/>
    <property type="molecule type" value="Genomic_DNA"/>
</dbReference>
<gene>
    <name evidence="1" type="ORF">FHR32_004339</name>
</gene>
<keyword evidence="2" id="KW-1185">Reference proteome</keyword>
<evidence type="ECO:0000313" key="2">
    <source>
        <dbReference type="Proteomes" id="UP000534286"/>
    </source>
</evidence>
<organism evidence="1 2">
    <name type="scientific">Streptosporangium album</name>
    <dbReference type="NCBI Taxonomy" id="47479"/>
    <lineage>
        <taxon>Bacteria</taxon>
        <taxon>Bacillati</taxon>
        <taxon>Actinomycetota</taxon>
        <taxon>Actinomycetes</taxon>
        <taxon>Streptosporangiales</taxon>
        <taxon>Streptosporangiaceae</taxon>
        <taxon>Streptosporangium</taxon>
    </lineage>
</organism>
<evidence type="ECO:0000313" key="1">
    <source>
        <dbReference type="EMBL" id="MBB4940034.1"/>
    </source>
</evidence>
<dbReference type="Proteomes" id="UP000534286">
    <property type="component" value="Unassembled WGS sequence"/>
</dbReference>
<proteinExistence type="predicted"/>
<sequence>MRVEVGDGGGDQVQGKGGDLGVLAAVAGQIAGHAVERILAGAVVVFHHLQALVDLPPQFLVGEVVADEDRSGDAAEFL</sequence>
<reference evidence="1 2" key="1">
    <citation type="submission" date="2020-08" db="EMBL/GenBank/DDBJ databases">
        <title>Sequencing the genomes of 1000 actinobacteria strains.</title>
        <authorList>
            <person name="Klenk H.-P."/>
        </authorList>
    </citation>
    <scope>NUCLEOTIDE SEQUENCE [LARGE SCALE GENOMIC DNA]</scope>
    <source>
        <strain evidence="1 2">DSM 43023</strain>
    </source>
</reference>
<accession>A0A7W7WBB9</accession>
<dbReference type="AlphaFoldDB" id="A0A7W7WBB9"/>
<comment type="caution">
    <text evidence="1">The sequence shown here is derived from an EMBL/GenBank/DDBJ whole genome shotgun (WGS) entry which is preliminary data.</text>
</comment>